<sequence>MHDIFPNEVGEWLKRGARIIDVREPQEYLGGHLPGPVNIPLGELGLGVDLRCTEPQDTSAPFCHGAS</sequence>
<dbReference type="Pfam" id="PF00581">
    <property type="entry name" value="Rhodanese"/>
    <property type="match status" value="1"/>
</dbReference>
<dbReference type="Gene3D" id="3.40.250.10">
    <property type="entry name" value="Rhodanese-like domain"/>
    <property type="match status" value="1"/>
</dbReference>
<organism evidence="2 3">
    <name type="scientific">Deinococcus detaillensis</name>
    <dbReference type="NCBI Taxonomy" id="2592048"/>
    <lineage>
        <taxon>Bacteria</taxon>
        <taxon>Thermotogati</taxon>
        <taxon>Deinococcota</taxon>
        <taxon>Deinococci</taxon>
        <taxon>Deinococcales</taxon>
        <taxon>Deinococcaceae</taxon>
        <taxon>Deinococcus</taxon>
    </lineage>
</organism>
<dbReference type="AlphaFoldDB" id="A0A553UZ41"/>
<protein>
    <submittedName>
        <fullName evidence="2">Rhodanese-like domain-containing protein</fullName>
    </submittedName>
</protein>
<gene>
    <name evidence="2" type="ORF">FNU79_09735</name>
</gene>
<dbReference type="SUPFAM" id="SSF52821">
    <property type="entry name" value="Rhodanese/Cell cycle control phosphatase"/>
    <property type="match status" value="1"/>
</dbReference>
<dbReference type="OrthoDB" id="9800872at2"/>
<dbReference type="CDD" id="cd00158">
    <property type="entry name" value="RHOD"/>
    <property type="match status" value="1"/>
</dbReference>
<evidence type="ECO:0000259" key="1">
    <source>
        <dbReference type="PROSITE" id="PS50206"/>
    </source>
</evidence>
<comment type="caution">
    <text evidence="2">The sequence shown here is derived from an EMBL/GenBank/DDBJ whole genome shotgun (WGS) entry which is preliminary data.</text>
</comment>
<dbReference type="Proteomes" id="UP000316092">
    <property type="component" value="Unassembled WGS sequence"/>
</dbReference>
<reference evidence="2 3" key="1">
    <citation type="submission" date="2019-07" db="EMBL/GenBank/DDBJ databases">
        <title>Deinococcus detaillus sp. nov., isolated from humus soil in Antarctica.</title>
        <authorList>
            <person name="Zhang K."/>
        </authorList>
    </citation>
    <scope>NUCLEOTIDE SEQUENCE [LARGE SCALE GENOMIC DNA]</scope>
    <source>
        <strain evidence="2 3">H1</strain>
    </source>
</reference>
<dbReference type="InterPro" id="IPR036873">
    <property type="entry name" value="Rhodanese-like_dom_sf"/>
</dbReference>
<dbReference type="PROSITE" id="PS50206">
    <property type="entry name" value="RHODANESE_3"/>
    <property type="match status" value="1"/>
</dbReference>
<name>A0A553UZ41_9DEIO</name>
<feature type="domain" description="Rhodanese" evidence="1">
    <location>
        <begin position="13"/>
        <end position="44"/>
    </location>
</feature>
<dbReference type="InterPro" id="IPR001763">
    <property type="entry name" value="Rhodanese-like_dom"/>
</dbReference>
<dbReference type="EMBL" id="VKDB01000009">
    <property type="protein sequence ID" value="TSA85468.1"/>
    <property type="molecule type" value="Genomic_DNA"/>
</dbReference>
<keyword evidence="3" id="KW-1185">Reference proteome</keyword>
<evidence type="ECO:0000313" key="2">
    <source>
        <dbReference type="EMBL" id="TSA85468.1"/>
    </source>
</evidence>
<dbReference type="RefSeq" id="WP_143720662.1">
    <property type="nucleotide sequence ID" value="NZ_VKDB01000009.1"/>
</dbReference>
<evidence type="ECO:0000313" key="3">
    <source>
        <dbReference type="Proteomes" id="UP000316092"/>
    </source>
</evidence>
<proteinExistence type="predicted"/>
<accession>A0A553UZ41</accession>